<evidence type="ECO:0000313" key="3">
    <source>
        <dbReference type="EMBL" id="QPF88762.1"/>
    </source>
</evidence>
<evidence type="ECO:0000313" key="4">
    <source>
        <dbReference type="Proteomes" id="UP000594621"/>
    </source>
</evidence>
<protein>
    <submittedName>
        <fullName evidence="3">Uncharacterized protein</fullName>
    </submittedName>
</protein>
<keyword evidence="2" id="KW-0472">Membrane</keyword>
<feature type="region of interest" description="Disordered" evidence="1">
    <location>
        <begin position="1"/>
        <end position="20"/>
    </location>
</feature>
<evidence type="ECO:0000256" key="2">
    <source>
        <dbReference type="SAM" id="Phobius"/>
    </source>
</evidence>
<organism evidence="3 4">
    <name type="scientific">Bradyrhizobium commune</name>
    <dbReference type="NCBI Taxonomy" id="83627"/>
    <lineage>
        <taxon>Bacteria</taxon>
        <taxon>Pseudomonadati</taxon>
        <taxon>Pseudomonadota</taxon>
        <taxon>Alphaproteobacteria</taxon>
        <taxon>Hyphomicrobiales</taxon>
        <taxon>Nitrobacteraceae</taxon>
        <taxon>Bradyrhizobium</taxon>
    </lineage>
</organism>
<dbReference type="Proteomes" id="UP000594621">
    <property type="component" value="Chromosome"/>
</dbReference>
<dbReference type="KEGG" id="bcou:IC761_19720"/>
<keyword evidence="4" id="KW-1185">Reference proteome</keyword>
<name>A0A7S9D077_9BRAD</name>
<keyword evidence="2" id="KW-0812">Transmembrane</keyword>
<dbReference type="EMBL" id="CP061379">
    <property type="protein sequence ID" value="QPF88762.1"/>
    <property type="molecule type" value="Genomic_DNA"/>
</dbReference>
<accession>A0A7S9D077</accession>
<keyword evidence="2" id="KW-1133">Transmembrane helix</keyword>
<dbReference type="RefSeq" id="WP_195798313.1">
    <property type="nucleotide sequence ID" value="NZ_CP061379.1"/>
</dbReference>
<evidence type="ECO:0000256" key="1">
    <source>
        <dbReference type="SAM" id="MobiDB-lite"/>
    </source>
</evidence>
<feature type="transmembrane region" description="Helical" evidence="2">
    <location>
        <begin position="32"/>
        <end position="53"/>
    </location>
</feature>
<sequence length="54" mass="5785">MANRLARISSSPRAMPMRDRSRHGLVEPMLPALVRGVIFISVLAAPFVAALLAG</sequence>
<proteinExistence type="predicted"/>
<reference evidence="3 4" key="1">
    <citation type="submission" date="2020-09" db="EMBL/GenBank/DDBJ databases">
        <title>Complete genomes of bradyrhizobia occurring on native shrubby legumes in Australia.</title>
        <authorList>
            <person name="Lafay B."/>
        </authorList>
    </citation>
    <scope>NUCLEOTIDE SEQUENCE [LARGE SCALE GENOMIC DNA]</scope>
    <source>
        <strain evidence="3 4">BDV5040</strain>
    </source>
</reference>
<dbReference type="AlphaFoldDB" id="A0A7S9D077"/>
<gene>
    <name evidence="3" type="ORF">IC761_19720</name>
</gene>